<name>A0A3M7ISJ9_HORWE</name>
<dbReference type="Proteomes" id="UP000281677">
    <property type="component" value="Unassembled WGS sequence"/>
</dbReference>
<evidence type="ECO:0000313" key="4">
    <source>
        <dbReference type="Proteomes" id="UP000281677"/>
    </source>
</evidence>
<sequence length="275" mass="29989">MQAISQVALSPALSRDSRTNGGFLEEDCKVPSDVTTRNRNASRRPRRPDDSDSRLLDLASASRVTLANATYLGSTAVPGSIARGRSSGGSGWLRHAADETAAYTAERETFQVAIVMTGIGQQDDVRLLKYRHVQLNVLSSTQIASRTSKILSHLEEQPGEDGKPTVVSLTARAKAASKLISITEIVKRDLAARDIRCYQYNALDSELADIPRDRRAKQPADPVGGAEEDEESDEAFETMGAPTGPTKKRSMPVMTIYLSKVPIKELKADYGEQRQ</sequence>
<comment type="caution">
    <text evidence="3">The sequence shown here is derived from an EMBL/GenBank/DDBJ whole genome shotgun (WGS) entry which is preliminary data.</text>
</comment>
<feature type="region of interest" description="Disordered" evidence="1">
    <location>
        <begin position="211"/>
        <end position="252"/>
    </location>
</feature>
<dbReference type="AlphaFoldDB" id="A0A3M7ISJ9"/>
<dbReference type="Pfam" id="PF01918">
    <property type="entry name" value="Alba"/>
    <property type="match status" value="1"/>
</dbReference>
<feature type="compositionally biased region" description="Acidic residues" evidence="1">
    <location>
        <begin position="226"/>
        <end position="236"/>
    </location>
</feature>
<feature type="region of interest" description="Disordered" evidence="1">
    <location>
        <begin position="1"/>
        <end position="55"/>
    </location>
</feature>
<dbReference type="GO" id="GO:0003676">
    <property type="term" value="F:nucleic acid binding"/>
    <property type="evidence" value="ECO:0007669"/>
    <property type="project" value="InterPro"/>
</dbReference>
<dbReference type="EMBL" id="QWIT01000204">
    <property type="protein sequence ID" value="RMZ28447.1"/>
    <property type="molecule type" value="Genomic_DNA"/>
</dbReference>
<proteinExistence type="predicted"/>
<evidence type="ECO:0000259" key="2">
    <source>
        <dbReference type="Pfam" id="PF01918"/>
    </source>
</evidence>
<gene>
    <name evidence="3" type="ORF">D0859_07475</name>
</gene>
<dbReference type="OrthoDB" id="424402at2759"/>
<dbReference type="InterPro" id="IPR002775">
    <property type="entry name" value="DNA/RNA-bd_Alba-like"/>
</dbReference>
<accession>A0A3M7ISJ9</accession>
<dbReference type="VEuPathDB" id="FungiDB:BTJ68_05173"/>
<organism evidence="3 4">
    <name type="scientific">Hortaea werneckii</name>
    <name type="common">Black yeast</name>
    <name type="synonym">Cladosporium werneckii</name>
    <dbReference type="NCBI Taxonomy" id="91943"/>
    <lineage>
        <taxon>Eukaryota</taxon>
        <taxon>Fungi</taxon>
        <taxon>Dikarya</taxon>
        <taxon>Ascomycota</taxon>
        <taxon>Pezizomycotina</taxon>
        <taxon>Dothideomycetes</taxon>
        <taxon>Dothideomycetidae</taxon>
        <taxon>Mycosphaerellales</taxon>
        <taxon>Teratosphaeriaceae</taxon>
        <taxon>Hortaea</taxon>
    </lineage>
</organism>
<protein>
    <recommendedName>
        <fullName evidence="2">DNA/RNA-binding protein Alba-like domain-containing protein</fullName>
    </recommendedName>
</protein>
<reference evidence="3 4" key="1">
    <citation type="journal article" date="2018" name="BMC Genomics">
        <title>Genomic evidence for intraspecific hybridization in a clonal and extremely halotolerant yeast.</title>
        <authorList>
            <person name="Gostincar C."/>
            <person name="Stajich J.E."/>
            <person name="Zupancic J."/>
            <person name="Zalar P."/>
            <person name="Gunde-Cimerman N."/>
        </authorList>
    </citation>
    <scope>NUCLEOTIDE SEQUENCE [LARGE SCALE GENOMIC DNA]</scope>
    <source>
        <strain evidence="3 4">EXF-120</strain>
    </source>
</reference>
<evidence type="ECO:0000256" key="1">
    <source>
        <dbReference type="SAM" id="MobiDB-lite"/>
    </source>
</evidence>
<evidence type="ECO:0000313" key="3">
    <source>
        <dbReference type="EMBL" id="RMZ28447.1"/>
    </source>
</evidence>
<feature type="domain" description="DNA/RNA-binding protein Alba-like" evidence="2">
    <location>
        <begin position="136"/>
        <end position="204"/>
    </location>
</feature>